<dbReference type="GeneID" id="36377080"/>
<dbReference type="RefSeq" id="XP_024503916.1">
    <property type="nucleotide sequence ID" value="XM_024650105.1"/>
</dbReference>
<dbReference type="CTD" id="36377080"/>
<accession>A0A090LB53</accession>
<dbReference type="Proteomes" id="UP000035682">
    <property type="component" value="Unplaced"/>
</dbReference>
<sequence>MENLHYTKKQSSFQVLYKNKNINALTNYSSNVSSSFLKSNNSILNNIAKTTLEKTDKNCYLNIVPFDKVNFSQLHPINGSLSNSSRNIYNQKKKQQVFINHSSQDSSKIQTSNNLPYYSKSVVEKILKTFLDSKKINTHIKDVYHDKSLIDFSNELSTYSQIDVNNVINNLLTSKITTKKASNDDSCNLLQNDISTNTNIFHESSVTKNLKEILDSKTKFQEKDGNYLFLFDYSNDVINIDVLKNLQNSKCKDLIKHPFIMNFIDEKLINKKENCLSYFIISLNFLISLYCGTIISPNIFTIISGIEIFLYFMYFLVSLK</sequence>
<dbReference type="WormBase" id="SRAE_1000296800">
    <property type="protein sequence ID" value="SRP06924"/>
    <property type="gene ID" value="WBGene00259585"/>
</dbReference>
<keyword evidence="1" id="KW-0812">Transmembrane</keyword>
<evidence type="ECO:0000313" key="3">
    <source>
        <dbReference type="Proteomes" id="UP000035682"/>
    </source>
</evidence>
<evidence type="ECO:0000256" key="1">
    <source>
        <dbReference type="SAM" id="Phobius"/>
    </source>
</evidence>
<evidence type="ECO:0000313" key="5">
    <source>
        <dbReference type="WormBase" id="SRAE_1000296800"/>
    </source>
</evidence>
<name>A0A090LB53_STRRB</name>
<keyword evidence="3" id="KW-1185">Reference proteome</keyword>
<evidence type="ECO:0000313" key="4">
    <source>
        <dbReference type="WBParaSite" id="SRAE_1000296800.1"/>
    </source>
</evidence>
<dbReference type="EMBL" id="LN609528">
    <property type="protein sequence ID" value="CEF64715.1"/>
    <property type="molecule type" value="Genomic_DNA"/>
</dbReference>
<evidence type="ECO:0000313" key="2">
    <source>
        <dbReference type="EMBL" id="CEF64715.1"/>
    </source>
</evidence>
<dbReference type="AlphaFoldDB" id="A0A090LB53"/>
<protein>
    <submittedName>
        <fullName evidence="2 4">Uncharacterized protein</fullName>
    </submittedName>
</protein>
<organism evidence="2">
    <name type="scientific">Strongyloides ratti</name>
    <name type="common">Parasitic roundworm</name>
    <dbReference type="NCBI Taxonomy" id="34506"/>
    <lineage>
        <taxon>Eukaryota</taxon>
        <taxon>Metazoa</taxon>
        <taxon>Ecdysozoa</taxon>
        <taxon>Nematoda</taxon>
        <taxon>Chromadorea</taxon>
        <taxon>Rhabditida</taxon>
        <taxon>Tylenchina</taxon>
        <taxon>Panagrolaimomorpha</taxon>
        <taxon>Strongyloidoidea</taxon>
        <taxon>Strongyloididae</taxon>
        <taxon>Strongyloides</taxon>
    </lineage>
</organism>
<feature type="transmembrane region" description="Helical" evidence="1">
    <location>
        <begin position="301"/>
        <end position="319"/>
    </location>
</feature>
<dbReference type="WBParaSite" id="SRAE_1000296800.1">
    <property type="protein sequence ID" value="SRAE_1000296800.1"/>
    <property type="gene ID" value="WBGene00259585"/>
</dbReference>
<feature type="transmembrane region" description="Helical" evidence="1">
    <location>
        <begin position="275"/>
        <end position="295"/>
    </location>
</feature>
<keyword evidence="1" id="KW-1133">Transmembrane helix</keyword>
<reference evidence="4" key="2">
    <citation type="submission" date="2020-12" db="UniProtKB">
        <authorList>
            <consortium name="WormBaseParasite"/>
        </authorList>
    </citation>
    <scope>IDENTIFICATION</scope>
</reference>
<keyword evidence="1" id="KW-0472">Membrane</keyword>
<reference evidence="2 3" key="1">
    <citation type="submission" date="2014-09" db="EMBL/GenBank/DDBJ databases">
        <authorList>
            <person name="Martin A.A."/>
        </authorList>
    </citation>
    <scope>NUCLEOTIDE SEQUENCE</scope>
    <source>
        <strain evidence="3">ED321</strain>
        <strain evidence="2">ED321 Heterogonic</strain>
    </source>
</reference>
<gene>
    <name evidence="2 4 5" type="ORF">SRAE_1000296800</name>
</gene>
<proteinExistence type="predicted"/>